<feature type="transmembrane region" description="Helical" evidence="2">
    <location>
        <begin position="51"/>
        <end position="70"/>
    </location>
</feature>
<evidence type="ECO:0000313" key="4">
    <source>
        <dbReference type="Proteomes" id="UP000715441"/>
    </source>
</evidence>
<dbReference type="EMBL" id="JAAXLS010000008">
    <property type="protein sequence ID" value="NKQ54182.1"/>
    <property type="molecule type" value="Genomic_DNA"/>
</dbReference>
<feature type="compositionally biased region" description="Basic residues" evidence="1">
    <location>
        <begin position="290"/>
        <end position="300"/>
    </location>
</feature>
<dbReference type="Proteomes" id="UP000715441">
    <property type="component" value="Unassembled WGS sequence"/>
</dbReference>
<protein>
    <recommendedName>
        <fullName evidence="5">Carotenoid biosynthesis protein</fullName>
    </recommendedName>
</protein>
<name>A0ABX1J334_9PSEU</name>
<feature type="transmembrane region" description="Helical" evidence="2">
    <location>
        <begin position="122"/>
        <end position="141"/>
    </location>
</feature>
<evidence type="ECO:0000256" key="2">
    <source>
        <dbReference type="SAM" id="Phobius"/>
    </source>
</evidence>
<comment type="caution">
    <text evidence="3">The sequence shown here is derived from an EMBL/GenBank/DDBJ whole genome shotgun (WGS) entry which is preliminary data.</text>
</comment>
<evidence type="ECO:0008006" key="5">
    <source>
        <dbReference type="Google" id="ProtNLM"/>
    </source>
</evidence>
<feature type="transmembrane region" description="Helical" evidence="2">
    <location>
        <begin position="90"/>
        <end position="110"/>
    </location>
</feature>
<feature type="transmembrane region" description="Helical" evidence="2">
    <location>
        <begin position="161"/>
        <end position="182"/>
    </location>
</feature>
<keyword evidence="2" id="KW-1133">Transmembrane helix</keyword>
<evidence type="ECO:0000313" key="3">
    <source>
        <dbReference type="EMBL" id="NKQ54182.1"/>
    </source>
</evidence>
<feature type="transmembrane region" description="Helical" evidence="2">
    <location>
        <begin position="20"/>
        <end position="39"/>
    </location>
</feature>
<keyword evidence="2" id="KW-0472">Membrane</keyword>
<keyword evidence="2" id="KW-0812">Transmembrane</keyword>
<reference evidence="3 4" key="1">
    <citation type="submission" date="2020-04" db="EMBL/GenBank/DDBJ databases">
        <title>Novel species.</title>
        <authorList>
            <person name="Teo W.F.A."/>
            <person name="Lipun K."/>
            <person name="Srisuk N."/>
            <person name="Duangmal K."/>
        </authorList>
    </citation>
    <scope>NUCLEOTIDE SEQUENCE [LARGE SCALE GENOMIC DNA]</scope>
    <source>
        <strain evidence="3 4">K13G38</strain>
    </source>
</reference>
<accession>A0ABX1J334</accession>
<keyword evidence="4" id="KW-1185">Reference proteome</keyword>
<feature type="transmembrane region" description="Helical" evidence="2">
    <location>
        <begin position="191"/>
        <end position="214"/>
    </location>
</feature>
<proteinExistence type="predicted"/>
<sequence>MPPFILPSPPDFAAGPVATWVFFFVAGAAVVLIALPWAIRAAAKDRNFIPILAIGGGFLCSLLEPMLDLLGHLRWANDQPTAFTNFGIDVPWLIPPCYAAFLGLESYFCYYMLKKGITVKQCFMVFSVGIFTDAIMETVGLNLHIYEYYGIQPYTLFKFPYWWGFINGVSFWTVGAIMWFLVPRLKGAQRLWLLLAPPTGMMAAYFTVGWPHFLALNSTLPTWAKWVATTIMMAMCLGLVRIVAYFAAVPEPKMHWTLPKIFAFRFMLPGARQRMLDQMAAEGEPQAAPRHVRQPGAVRR</sequence>
<feature type="region of interest" description="Disordered" evidence="1">
    <location>
        <begin position="280"/>
        <end position="300"/>
    </location>
</feature>
<evidence type="ECO:0000256" key="1">
    <source>
        <dbReference type="SAM" id="MobiDB-lite"/>
    </source>
</evidence>
<gene>
    <name evidence="3" type="ORF">HFP15_14940</name>
</gene>
<dbReference type="RefSeq" id="WP_168515818.1">
    <property type="nucleotide sequence ID" value="NZ_JAAXLS010000008.1"/>
</dbReference>
<organism evidence="3 4">
    <name type="scientific">Amycolatopsis acididurans</name>
    <dbReference type="NCBI Taxonomy" id="2724524"/>
    <lineage>
        <taxon>Bacteria</taxon>
        <taxon>Bacillati</taxon>
        <taxon>Actinomycetota</taxon>
        <taxon>Actinomycetes</taxon>
        <taxon>Pseudonocardiales</taxon>
        <taxon>Pseudonocardiaceae</taxon>
        <taxon>Amycolatopsis</taxon>
    </lineage>
</organism>
<feature type="transmembrane region" description="Helical" evidence="2">
    <location>
        <begin position="226"/>
        <end position="248"/>
    </location>
</feature>